<dbReference type="Proteomes" id="UP001155604">
    <property type="component" value="Unassembled WGS sequence"/>
</dbReference>
<sequence length="76" mass="8756">MLFRPVRVFVTTLLLTAFSFLIMFLVQLSELTCVDDLSELKDIVAKRDQTGDTTAVNFDVGFDKEKNQWCYIETSQ</sequence>
<reference evidence="1" key="1">
    <citation type="journal article" date="2023" name="Int. J. Syst. Evol. Microbiol.">
        <title>&lt;i&gt;Shewanella septentrionalis&lt;/i&gt; sp. nov. and &lt;i&gt;Shewanella holmiensis&lt;/i&gt; sp. nov., isolated from Baltic Sea water and sediments.</title>
        <authorList>
            <person name="Martin-Rodriguez A.J."/>
            <person name="Thorell K."/>
            <person name="Joffre E."/>
            <person name="Jensie-Markopoulos S."/>
            <person name="Moore E.R.B."/>
            <person name="Sjoling A."/>
        </authorList>
    </citation>
    <scope>NUCLEOTIDE SEQUENCE</scope>
    <source>
        <strain evidence="1">SP1W3</strain>
    </source>
</reference>
<organism evidence="1 2">
    <name type="scientific">Shewanella septentrionalis</name>
    <dbReference type="NCBI Taxonomy" id="2952223"/>
    <lineage>
        <taxon>Bacteria</taxon>
        <taxon>Pseudomonadati</taxon>
        <taxon>Pseudomonadota</taxon>
        <taxon>Gammaproteobacteria</taxon>
        <taxon>Alteromonadales</taxon>
        <taxon>Shewanellaceae</taxon>
        <taxon>Shewanella</taxon>
    </lineage>
</organism>
<dbReference type="RefSeq" id="WP_006087124.1">
    <property type="nucleotide sequence ID" value="NZ_JAMTCC010000013.1"/>
</dbReference>
<evidence type="ECO:0000313" key="1">
    <source>
        <dbReference type="EMBL" id="MCT7945630.1"/>
    </source>
</evidence>
<name>A0A9X2WUE4_9GAMM</name>
<evidence type="ECO:0000313" key="2">
    <source>
        <dbReference type="Proteomes" id="UP001155604"/>
    </source>
</evidence>
<keyword evidence="2" id="KW-1185">Reference proteome</keyword>
<gene>
    <name evidence="1" type="ORF">NE536_09665</name>
</gene>
<protein>
    <submittedName>
        <fullName evidence="1">Uncharacterized protein</fullName>
    </submittedName>
</protein>
<dbReference type="EMBL" id="JAMTCC010000013">
    <property type="protein sequence ID" value="MCT7945630.1"/>
    <property type="molecule type" value="Genomic_DNA"/>
</dbReference>
<accession>A0A9X2WUE4</accession>
<comment type="caution">
    <text evidence="1">The sequence shown here is derived from an EMBL/GenBank/DDBJ whole genome shotgun (WGS) entry which is preliminary data.</text>
</comment>
<dbReference type="AlphaFoldDB" id="A0A9X2WUE4"/>
<proteinExistence type="predicted"/>